<dbReference type="PROSITE" id="PS51257">
    <property type="entry name" value="PROKAR_LIPOPROTEIN"/>
    <property type="match status" value="1"/>
</dbReference>
<gene>
    <name evidence="1" type="ORF">GCM10022250_40710</name>
</gene>
<dbReference type="EMBL" id="BAABAO010000014">
    <property type="protein sequence ID" value="GAA4140304.1"/>
    <property type="molecule type" value="Genomic_DNA"/>
</dbReference>
<evidence type="ECO:0008006" key="3">
    <source>
        <dbReference type="Google" id="ProtNLM"/>
    </source>
</evidence>
<organism evidence="1 2">
    <name type="scientific">Flavobacterium chungbukense</name>
    <dbReference type="NCBI Taxonomy" id="877464"/>
    <lineage>
        <taxon>Bacteria</taxon>
        <taxon>Pseudomonadati</taxon>
        <taxon>Bacteroidota</taxon>
        <taxon>Flavobacteriia</taxon>
        <taxon>Flavobacteriales</taxon>
        <taxon>Flavobacteriaceae</taxon>
        <taxon>Flavobacterium</taxon>
    </lineage>
</organism>
<accession>A0ABP7YSK6</accession>
<name>A0ABP7YSK6_9FLAO</name>
<evidence type="ECO:0000313" key="1">
    <source>
        <dbReference type="EMBL" id="GAA4140304.1"/>
    </source>
</evidence>
<proteinExistence type="predicted"/>
<reference evidence="2" key="1">
    <citation type="journal article" date="2019" name="Int. J. Syst. Evol. Microbiol.">
        <title>The Global Catalogue of Microorganisms (GCM) 10K type strain sequencing project: providing services to taxonomists for standard genome sequencing and annotation.</title>
        <authorList>
            <consortium name="The Broad Institute Genomics Platform"/>
            <consortium name="The Broad Institute Genome Sequencing Center for Infectious Disease"/>
            <person name="Wu L."/>
            <person name="Ma J."/>
        </authorList>
    </citation>
    <scope>NUCLEOTIDE SEQUENCE [LARGE SCALE GENOMIC DNA]</scope>
    <source>
        <strain evidence="2">JCM 17386</strain>
    </source>
</reference>
<sequence length="166" mass="19471">MRISIIALMLILVGCKSPKKDYDFTFFKWNIHESYYLKFNSSDTVYCVDNYGFKEQTSFTILNKNEKERIQSMLDTITFPEIEAYESQVDDGETNAFVLKNKNQLKKLKIHGHNGPILFRLFGKSLDNIKNSHEFTKTNKKIDLKEINKMVISEVKFVPRKKDSLK</sequence>
<comment type="caution">
    <text evidence="1">The sequence shown here is derived from an EMBL/GenBank/DDBJ whole genome shotgun (WGS) entry which is preliminary data.</text>
</comment>
<dbReference type="Proteomes" id="UP001501333">
    <property type="component" value="Unassembled WGS sequence"/>
</dbReference>
<dbReference type="RefSeq" id="WP_229355430.1">
    <property type="nucleotide sequence ID" value="NZ_BAABAO010000014.1"/>
</dbReference>
<keyword evidence="2" id="KW-1185">Reference proteome</keyword>
<protein>
    <recommendedName>
        <fullName evidence="3">Lipoprotein</fullName>
    </recommendedName>
</protein>
<evidence type="ECO:0000313" key="2">
    <source>
        <dbReference type="Proteomes" id="UP001501333"/>
    </source>
</evidence>